<dbReference type="InterPro" id="IPR009045">
    <property type="entry name" value="Zn_M74/Hedgehog-like"/>
</dbReference>
<evidence type="ECO:0000259" key="1">
    <source>
        <dbReference type="Pfam" id="PF08291"/>
    </source>
</evidence>
<dbReference type="SUPFAM" id="SSF55166">
    <property type="entry name" value="Hedgehog/DD-peptidase"/>
    <property type="match status" value="1"/>
</dbReference>
<keyword evidence="3" id="KW-1185">Reference proteome</keyword>
<feature type="domain" description="Peptidase M15A C-terminal" evidence="1">
    <location>
        <begin position="17"/>
        <end position="135"/>
    </location>
</feature>
<gene>
    <name evidence="2" type="ORF">JIN84_13035</name>
</gene>
<reference evidence="2" key="1">
    <citation type="submission" date="2021-01" db="EMBL/GenBank/DDBJ databases">
        <title>Modified the classification status of verrucomicrobia.</title>
        <authorList>
            <person name="Feng X."/>
        </authorList>
    </citation>
    <scope>NUCLEOTIDE SEQUENCE</scope>
    <source>
        <strain evidence="2">JCM 18052</strain>
    </source>
</reference>
<accession>A0A934R7J0</accession>
<organism evidence="2 3">
    <name type="scientific">Luteolibacter yonseiensis</name>
    <dbReference type="NCBI Taxonomy" id="1144680"/>
    <lineage>
        <taxon>Bacteria</taxon>
        <taxon>Pseudomonadati</taxon>
        <taxon>Verrucomicrobiota</taxon>
        <taxon>Verrucomicrobiia</taxon>
        <taxon>Verrucomicrobiales</taxon>
        <taxon>Verrucomicrobiaceae</taxon>
        <taxon>Luteolibacter</taxon>
    </lineage>
</organism>
<dbReference type="Gene3D" id="3.30.1380.10">
    <property type="match status" value="1"/>
</dbReference>
<dbReference type="EMBL" id="JAENIK010000011">
    <property type="protein sequence ID" value="MBK1816544.1"/>
    <property type="molecule type" value="Genomic_DNA"/>
</dbReference>
<evidence type="ECO:0000313" key="3">
    <source>
        <dbReference type="Proteomes" id="UP000600139"/>
    </source>
</evidence>
<name>A0A934R7J0_9BACT</name>
<dbReference type="Pfam" id="PF08291">
    <property type="entry name" value="Peptidase_M15_3"/>
    <property type="match status" value="1"/>
</dbReference>
<protein>
    <submittedName>
        <fullName evidence="2">DUF882 domain-containing protein</fullName>
    </submittedName>
</protein>
<sequence>MTDFRTFPEFFETLDVKHFRAEEFTEYFATRRRGVTNSTPPREIWGNITPTIRIVDALRAHFGRPIVLLSSYRSPAYNAAIGDAAPKSFHMQFKALDIAVSGKTPRQVFAVLDQWRKEGKFKGGLGLYSTFVHIDTRGNNATWGDV</sequence>
<dbReference type="Proteomes" id="UP000600139">
    <property type="component" value="Unassembled WGS sequence"/>
</dbReference>
<dbReference type="AlphaFoldDB" id="A0A934R7J0"/>
<proteinExistence type="predicted"/>
<comment type="caution">
    <text evidence="2">The sequence shown here is derived from an EMBL/GenBank/DDBJ whole genome shotgun (WGS) entry which is preliminary data.</text>
</comment>
<dbReference type="InterPro" id="IPR013230">
    <property type="entry name" value="Peptidase_M15A_C"/>
</dbReference>
<evidence type="ECO:0000313" key="2">
    <source>
        <dbReference type="EMBL" id="MBK1816544.1"/>
    </source>
</evidence>
<dbReference type="RefSeq" id="WP_200351477.1">
    <property type="nucleotide sequence ID" value="NZ_BAABHZ010000006.1"/>
</dbReference>